<gene>
    <name evidence="6" type="ORF">I8531_001737</name>
</gene>
<dbReference type="AlphaFoldDB" id="A0A9P3T748"/>
<dbReference type="InterPro" id="IPR001034">
    <property type="entry name" value="DeoR_HTH"/>
</dbReference>
<evidence type="ECO:0000256" key="2">
    <source>
        <dbReference type="ARBA" id="ARBA00023125"/>
    </source>
</evidence>
<dbReference type="InterPro" id="IPR036388">
    <property type="entry name" value="WH-like_DNA-bd_sf"/>
</dbReference>
<protein>
    <submittedName>
        <fullName evidence="6">DeoR/GlpR transcriptional regulator</fullName>
    </submittedName>
</protein>
<dbReference type="InterPro" id="IPR036390">
    <property type="entry name" value="WH_DNA-bd_sf"/>
</dbReference>
<evidence type="ECO:0000256" key="3">
    <source>
        <dbReference type="ARBA" id="ARBA00023163"/>
    </source>
</evidence>
<dbReference type="Gene3D" id="1.10.10.10">
    <property type="entry name" value="Winged helix-like DNA-binding domain superfamily/Winged helix DNA-binding domain"/>
    <property type="match status" value="1"/>
</dbReference>
<dbReference type="PROSITE" id="PS00894">
    <property type="entry name" value="HTH_DEOR_1"/>
    <property type="match status" value="1"/>
</dbReference>
<evidence type="ECO:0000256" key="1">
    <source>
        <dbReference type="ARBA" id="ARBA00023015"/>
    </source>
</evidence>
<dbReference type="GO" id="GO:0003700">
    <property type="term" value="F:DNA-binding transcription factor activity"/>
    <property type="evidence" value="ECO:0007669"/>
    <property type="project" value="InterPro"/>
</dbReference>
<dbReference type="InterPro" id="IPR037171">
    <property type="entry name" value="NagB/RpiA_transferase-like"/>
</dbReference>
<keyword evidence="3" id="KW-0804">Transcription</keyword>
<feature type="domain" description="HTH deoR-type" evidence="5">
    <location>
        <begin position="24"/>
        <end position="79"/>
    </location>
</feature>
<dbReference type="PRINTS" id="PR00037">
    <property type="entry name" value="HTHLACR"/>
</dbReference>
<evidence type="ECO:0000256" key="4">
    <source>
        <dbReference type="SAM" id="MobiDB-lite"/>
    </source>
</evidence>
<reference evidence="6" key="2">
    <citation type="submission" date="2020-10" db="EMBL/GenBank/DDBJ databases">
        <authorList>
            <consortium name="NCBI Pathogen Detection Project"/>
        </authorList>
    </citation>
    <scope>NUCLEOTIDE SEQUENCE</scope>
    <source>
        <strain evidence="6">CAVp300</strain>
    </source>
</reference>
<dbReference type="SMART" id="SM01134">
    <property type="entry name" value="DeoRC"/>
    <property type="match status" value="1"/>
</dbReference>
<dbReference type="Proteomes" id="UP000867740">
    <property type="component" value="Unassembled WGS sequence"/>
</dbReference>
<dbReference type="GO" id="GO:0003677">
    <property type="term" value="F:DNA binding"/>
    <property type="evidence" value="ECO:0007669"/>
    <property type="project" value="UniProtKB-KW"/>
</dbReference>
<dbReference type="InterPro" id="IPR014036">
    <property type="entry name" value="DeoR-like_C"/>
</dbReference>
<organism evidence="6 7">
    <name type="scientific">Kluyvera intermedia</name>
    <name type="common">Enterobacter intermedius</name>
    <dbReference type="NCBI Taxonomy" id="61648"/>
    <lineage>
        <taxon>Bacteria</taxon>
        <taxon>Pseudomonadati</taxon>
        <taxon>Pseudomonadota</taxon>
        <taxon>Gammaproteobacteria</taxon>
        <taxon>Enterobacterales</taxon>
        <taxon>Enterobacteriaceae</taxon>
        <taxon>Kluyvera</taxon>
    </lineage>
</organism>
<dbReference type="SMART" id="SM00420">
    <property type="entry name" value="HTH_DEOR"/>
    <property type="match status" value="1"/>
</dbReference>
<proteinExistence type="predicted"/>
<dbReference type="PANTHER" id="PTHR30363">
    <property type="entry name" value="HTH-TYPE TRANSCRIPTIONAL REGULATOR SRLR-RELATED"/>
    <property type="match status" value="1"/>
</dbReference>
<keyword evidence="1" id="KW-0805">Transcription regulation</keyword>
<dbReference type="InterPro" id="IPR018356">
    <property type="entry name" value="Tscrpt_reg_HTH_DeoR_CS"/>
</dbReference>
<comment type="caution">
    <text evidence="6">The sequence shown here is derived from an EMBL/GenBank/DDBJ whole genome shotgun (WGS) entry which is preliminary data.</text>
</comment>
<evidence type="ECO:0000259" key="5">
    <source>
        <dbReference type="PROSITE" id="PS51000"/>
    </source>
</evidence>
<sequence>MTHNDALPFQPDAAGSGGRLRRSAASRQSEVMQMLVQQGVVSVPELAAKLAVSEMTIRRDLMEMEQKGSVCRTHGGAVLPQSGTAVAIDQVEPSFESRLLQNHEAKLRIAAAAAELGKKFRTLALDVGSTTFLAARYLSQCSHLKIFTNSIRVAHDIAPAKAEIYLAGGRMRPDEMSTGGSAALHQFSSLWFDITFIGVSGLTAEGIYDYAFEDAELKRLYLNRSSLKVVLCDASKFQRMSLVHLATLAQFDILITEQEPPPVLSAMLEAANIDVIIAPALPKGA</sequence>
<feature type="region of interest" description="Disordered" evidence="4">
    <location>
        <begin position="1"/>
        <end position="24"/>
    </location>
</feature>
<reference evidence="6" key="1">
    <citation type="journal article" date="2018" name="Genome Biol.">
        <title>SKESA: strategic k-mer extension for scrupulous assemblies.</title>
        <authorList>
            <person name="Souvorov A."/>
            <person name="Agarwala R."/>
            <person name="Lipman D.J."/>
        </authorList>
    </citation>
    <scope>NUCLEOTIDE SEQUENCE</scope>
    <source>
        <strain evidence="6">CAVp300</strain>
    </source>
</reference>
<dbReference type="RefSeq" id="WP_082137026.1">
    <property type="nucleotide sequence ID" value="NZ_CABMNU010000005.1"/>
</dbReference>
<dbReference type="Pfam" id="PF08220">
    <property type="entry name" value="HTH_DeoR"/>
    <property type="match status" value="1"/>
</dbReference>
<dbReference type="EMBL" id="DACSUM010000010">
    <property type="protein sequence ID" value="HAT3581451.1"/>
    <property type="molecule type" value="Genomic_DNA"/>
</dbReference>
<dbReference type="PROSITE" id="PS51000">
    <property type="entry name" value="HTH_DEOR_2"/>
    <property type="match status" value="1"/>
</dbReference>
<accession>A0A9P3T748</accession>
<dbReference type="SUPFAM" id="SSF46785">
    <property type="entry name" value="Winged helix' DNA-binding domain"/>
    <property type="match status" value="1"/>
</dbReference>
<dbReference type="SUPFAM" id="SSF100950">
    <property type="entry name" value="NagB/RpiA/CoA transferase-like"/>
    <property type="match status" value="1"/>
</dbReference>
<keyword evidence="2" id="KW-0238">DNA-binding</keyword>
<name>A0A9P3T748_KLUIN</name>
<evidence type="ECO:0000313" key="7">
    <source>
        <dbReference type="Proteomes" id="UP000867740"/>
    </source>
</evidence>
<dbReference type="PANTHER" id="PTHR30363:SF44">
    <property type="entry name" value="AGA OPERON TRANSCRIPTIONAL REPRESSOR-RELATED"/>
    <property type="match status" value="1"/>
</dbReference>
<evidence type="ECO:0000313" key="6">
    <source>
        <dbReference type="EMBL" id="HAT3581451.1"/>
    </source>
</evidence>
<dbReference type="Pfam" id="PF00455">
    <property type="entry name" value="DeoRC"/>
    <property type="match status" value="1"/>
</dbReference>
<dbReference type="InterPro" id="IPR050313">
    <property type="entry name" value="Carb_Metab_HTH_regulators"/>
</dbReference>